<dbReference type="AlphaFoldDB" id="A0AAW0DWI0"/>
<reference evidence="1 2" key="1">
    <citation type="journal article" date="2024" name="J Genomics">
        <title>Draft genome sequencing and assembly of Favolaschia claudopus CIRM-BRFM 2984 isolated from oak limbs.</title>
        <authorList>
            <person name="Navarro D."/>
            <person name="Drula E."/>
            <person name="Chaduli D."/>
            <person name="Cazenave R."/>
            <person name="Ahrendt S."/>
            <person name="Wang J."/>
            <person name="Lipzen A."/>
            <person name="Daum C."/>
            <person name="Barry K."/>
            <person name="Grigoriev I.V."/>
            <person name="Favel A."/>
            <person name="Rosso M.N."/>
            <person name="Martin F."/>
        </authorList>
    </citation>
    <scope>NUCLEOTIDE SEQUENCE [LARGE SCALE GENOMIC DNA]</scope>
    <source>
        <strain evidence="1 2">CIRM-BRFM 2984</strain>
    </source>
</reference>
<dbReference type="Gene3D" id="1.20.1280.50">
    <property type="match status" value="1"/>
</dbReference>
<evidence type="ECO:0008006" key="3">
    <source>
        <dbReference type="Google" id="ProtNLM"/>
    </source>
</evidence>
<gene>
    <name evidence="1" type="ORF">R3P38DRAFT_3168851</name>
</gene>
<accession>A0AAW0DWI0</accession>
<protein>
    <recommendedName>
        <fullName evidence="3">F-box domain-containing protein</fullName>
    </recommendedName>
</protein>
<dbReference type="Proteomes" id="UP001362999">
    <property type="component" value="Unassembled WGS sequence"/>
</dbReference>
<proteinExistence type="predicted"/>
<sequence>MDSQTLLPLNSVPQSPEQKTNRLRKRMEQQDMLIAMLDKALDEAVAIKKTLQAEYAGTVSVDALPDELLITVFDEAVNSFEDDHDVQRRMVLHALLAVCRRWLHLALRMPELWSVITVDIPSDPDYLRIRDKNTWSDRPPRFSPGKQIPIIHRHITSSRSRPLNVRIHDYTGKHAPAALAALGPAADRVLELDMAIHVKDITLTSPMVFSALQSLHVCLSSAAANADWPTIIAPHLREFRARNVPAVTQIVTNIPLVHLTILELRGPFSQLKCHDFIRLLAHTPQLVEARAVLMQRSPYGDEPAATFPQVPPLNRLEKLLVELQPRYFEEWKRDPQPWLDVLTLTALETIGIPELLFDPDASDALDGLFRRSGRLPSKLLLTAWPPGEYYTVTDKYRERFPSVALPDDDHHSYIDDATASRWEEAYASDCFP</sequence>
<comment type="caution">
    <text evidence="1">The sequence shown here is derived from an EMBL/GenBank/DDBJ whole genome shotgun (WGS) entry which is preliminary data.</text>
</comment>
<dbReference type="EMBL" id="JAWWNJ010000004">
    <property type="protein sequence ID" value="KAK7057334.1"/>
    <property type="molecule type" value="Genomic_DNA"/>
</dbReference>
<keyword evidence="2" id="KW-1185">Reference proteome</keyword>
<evidence type="ECO:0000313" key="2">
    <source>
        <dbReference type="Proteomes" id="UP001362999"/>
    </source>
</evidence>
<name>A0AAW0DWI0_9AGAR</name>
<organism evidence="1 2">
    <name type="scientific">Favolaschia claudopus</name>
    <dbReference type="NCBI Taxonomy" id="2862362"/>
    <lineage>
        <taxon>Eukaryota</taxon>
        <taxon>Fungi</taxon>
        <taxon>Dikarya</taxon>
        <taxon>Basidiomycota</taxon>
        <taxon>Agaricomycotina</taxon>
        <taxon>Agaricomycetes</taxon>
        <taxon>Agaricomycetidae</taxon>
        <taxon>Agaricales</taxon>
        <taxon>Marasmiineae</taxon>
        <taxon>Mycenaceae</taxon>
        <taxon>Favolaschia</taxon>
    </lineage>
</organism>
<evidence type="ECO:0000313" key="1">
    <source>
        <dbReference type="EMBL" id="KAK7057334.1"/>
    </source>
</evidence>